<feature type="repeat" description="TPR" evidence="8">
    <location>
        <begin position="307"/>
        <end position="340"/>
    </location>
</feature>
<comment type="caution">
    <text evidence="10">The sequence shown here is derived from an EMBL/GenBank/DDBJ whole genome shotgun (WGS) entry which is preliminary data.</text>
</comment>
<comment type="similarity">
    <text evidence="2">Belongs to the glycosyltransferase 41 family. O-GlcNAc transferase subfamily.</text>
</comment>
<dbReference type="Gene3D" id="3.40.50.11380">
    <property type="match status" value="1"/>
</dbReference>
<dbReference type="InterPro" id="IPR019734">
    <property type="entry name" value="TPR_rpt"/>
</dbReference>
<feature type="repeat" description="TPR" evidence="8">
    <location>
        <begin position="239"/>
        <end position="272"/>
    </location>
</feature>
<feature type="domain" description="O-GlcNAc transferase C-terminal" evidence="9">
    <location>
        <begin position="380"/>
        <end position="535"/>
    </location>
</feature>
<evidence type="ECO:0000256" key="8">
    <source>
        <dbReference type="PROSITE-ProRule" id="PRU00339"/>
    </source>
</evidence>
<dbReference type="InterPro" id="IPR011990">
    <property type="entry name" value="TPR-like_helical_dom_sf"/>
</dbReference>
<protein>
    <recommendedName>
        <fullName evidence="3">protein O-GlcNAc transferase</fullName>
        <ecNumber evidence="3">2.4.1.255</ecNumber>
    </recommendedName>
</protein>
<evidence type="ECO:0000256" key="2">
    <source>
        <dbReference type="ARBA" id="ARBA00005386"/>
    </source>
</evidence>
<dbReference type="GO" id="GO:0097363">
    <property type="term" value="F:protein O-acetylglucosaminyltransferase activity"/>
    <property type="evidence" value="ECO:0007669"/>
    <property type="project" value="UniProtKB-EC"/>
</dbReference>
<dbReference type="Gene3D" id="3.40.50.2000">
    <property type="entry name" value="Glycogen Phosphorylase B"/>
    <property type="match status" value="1"/>
</dbReference>
<dbReference type="Pfam" id="PF13844">
    <property type="entry name" value="Glyco_transf_41"/>
    <property type="match status" value="2"/>
</dbReference>
<evidence type="ECO:0000256" key="1">
    <source>
        <dbReference type="ARBA" id="ARBA00004922"/>
    </source>
</evidence>
<evidence type="ECO:0000256" key="4">
    <source>
        <dbReference type="ARBA" id="ARBA00022676"/>
    </source>
</evidence>
<sequence length="758" mass="84543">MLTISKQGTTQRRISNPAELQTAERLCRQILRIEPAQRDAWHLLGIVAHTQGRKGEGVDAIRHAIALPAANSPAPNNEPAAQQTLDRAVKLYRGTLEQDPSSAAVYYELGREQLEVGQCQEAICSLEHALAIRGNWVEAHEALAEAYLKTGHIEQPIDRLQTVNQSDARDANQHYQLGRTHFSQQRLQLADQCFAAALQVDPNHVAAWHDRGAVFLNQGKMAEAQRHFVKTLALNPQHADALCNLGLIHLLANELDTALDYCRRSIKLNPQHANTRNILGNVLRGQGKPGEAVAEFQRAIQLDPACTEAHNNLALSYQTQGRIEEAVAHYRQAVQVRTNCAATHSNLLLSLFYLPENDREAHFHEHRKWAAAHGQCKRVEHYDNSRDPERKLRIGYVSPDFRAHPVGTFIEPILKLHHAADYEITCYSNVTAPDAATARFESLVDRWRITNWQSDDELAATIVADEIDILIDLAGHTAGNRLGLFARKPAPVQMTYLGYGGTTGLETVDYRLTDAVADPAGEPVTHTEQLIRLQHGLLCFQPATAEPPVAEAPLLRNGWITFGSFNNPAKINARTVELWAQVLSEVPTSRFVLKYPTFNDSETADYYRELFARHGIAPSRIDILGGKLPFDEHLAVYGNIDIMLDSLPYTGSTTTCESLWMGVPVLTLCGGSFVERISASILTQLNMPELITTTAAEFVSRATQLAAAPEDLSRIRSAIREEMRASPLCDAIGYTHELETVYRRAWQRWCHHDRQSPQ</sequence>
<gene>
    <name evidence="10" type="primary">yrrB_6</name>
    <name evidence="10" type="ORF">CA54_19600</name>
</gene>
<dbReference type="PROSITE" id="PS50005">
    <property type="entry name" value="TPR"/>
    <property type="match status" value="5"/>
</dbReference>
<reference evidence="10 11" key="1">
    <citation type="submission" date="2019-02" db="EMBL/GenBank/DDBJ databases">
        <title>Deep-cultivation of Planctomycetes and their phenomic and genomic characterization uncovers novel biology.</title>
        <authorList>
            <person name="Wiegand S."/>
            <person name="Jogler M."/>
            <person name="Boedeker C."/>
            <person name="Pinto D."/>
            <person name="Vollmers J."/>
            <person name="Rivas-Marin E."/>
            <person name="Kohn T."/>
            <person name="Peeters S.H."/>
            <person name="Heuer A."/>
            <person name="Rast P."/>
            <person name="Oberbeckmann S."/>
            <person name="Bunk B."/>
            <person name="Jeske O."/>
            <person name="Meyerdierks A."/>
            <person name="Storesund J.E."/>
            <person name="Kallscheuer N."/>
            <person name="Luecker S."/>
            <person name="Lage O.M."/>
            <person name="Pohl T."/>
            <person name="Merkel B.J."/>
            <person name="Hornburger P."/>
            <person name="Mueller R.-W."/>
            <person name="Bruemmer F."/>
            <person name="Labrenz M."/>
            <person name="Spormann A.M."/>
            <person name="Op Den Camp H."/>
            <person name="Overmann J."/>
            <person name="Amann R."/>
            <person name="Jetten M.S.M."/>
            <person name="Mascher T."/>
            <person name="Medema M.H."/>
            <person name="Devos D.P."/>
            <person name="Kaster A.-K."/>
            <person name="Ovreas L."/>
            <person name="Rohde M."/>
            <person name="Galperin M.Y."/>
            <person name="Jogler C."/>
        </authorList>
    </citation>
    <scope>NUCLEOTIDE SEQUENCE [LARGE SCALE GENOMIC DNA]</scope>
    <source>
        <strain evidence="10 11">CA54</strain>
    </source>
</reference>
<dbReference type="PANTHER" id="PTHR44835">
    <property type="entry name" value="UDP-N-ACETYLGLUCOSAMINE--PEPTIDE N-ACETYLGLUCOSAMINYLTRANSFERASE SPINDLY-RELATED"/>
    <property type="match status" value="1"/>
</dbReference>
<dbReference type="InterPro" id="IPR051939">
    <property type="entry name" value="Glycosyltr_41/O-GlcNAc_trsf"/>
</dbReference>
<evidence type="ECO:0000256" key="5">
    <source>
        <dbReference type="ARBA" id="ARBA00022679"/>
    </source>
</evidence>
<comment type="pathway">
    <text evidence="1">Protein modification; protein glycosylation.</text>
</comment>
<evidence type="ECO:0000256" key="7">
    <source>
        <dbReference type="ARBA" id="ARBA00022803"/>
    </source>
</evidence>
<keyword evidence="4" id="KW-0328">Glycosyltransferase</keyword>
<accession>A0A5C6BR43</accession>
<name>A0A5C6BR43_9PLAN</name>
<keyword evidence="11" id="KW-1185">Reference proteome</keyword>
<evidence type="ECO:0000313" key="11">
    <source>
        <dbReference type="Proteomes" id="UP000320735"/>
    </source>
</evidence>
<dbReference type="Pfam" id="PF13181">
    <property type="entry name" value="TPR_8"/>
    <property type="match status" value="1"/>
</dbReference>
<dbReference type="Pfam" id="PF13432">
    <property type="entry name" value="TPR_16"/>
    <property type="match status" value="2"/>
</dbReference>
<organism evidence="10 11">
    <name type="scientific">Symmachiella macrocystis</name>
    <dbReference type="NCBI Taxonomy" id="2527985"/>
    <lineage>
        <taxon>Bacteria</taxon>
        <taxon>Pseudomonadati</taxon>
        <taxon>Planctomycetota</taxon>
        <taxon>Planctomycetia</taxon>
        <taxon>Planctomycetales</taxon>
        <taxon>Planctomycetaceae</taxon>
        <taxon>Symmachiella</taxon>
    </lineage>
</organism>
<dbReference type="InterPro" id="IPR029489">
    <property type="entry name" value="OGT/SEC/SPY_C"/>
</dbReference>
<dbReference type="SUPFAM" id="SSF48452">
    <property type="entry name" value="TPR-like"/>
    <property type="match status" value="1"/>
</dbReference>
<dbReference type="EC" id="2.4.1.255" evidence="3"/>
<evidence type="ECO:0000256" key="6">
    <source>
        <dbReference type="ARBA" id="ARBA00022737"/>
    </source>
</evidence>
<keyword evidence="6" id="KW-0677">Repeat</keyword>
<dbReference type="Gene3D" id="1.25.40.10">
    <property type="entry name" value="Tetratricopeptide repeat domain"/>
    <property type="match status" value="4"/>
</dbReference>
<dbReference type="SMART" id="SM00028">
    <property type="entry name" value="TPR"/>
    <property type="match status" value="7"/>
</dbReference>
<evidence type="ECO:0000313" key="10">
    <source>
        <dbReference type="EMBL" id="TWU13134.1"/>
    </source>
</evidence>
<feature type="repeat" description="TPR" evidence="8">
    <location>
        <begin position="273"/>
        <end position="306"/>
    </location>
</feature>
<keyword evidence="5" id="KW-0808">Transferase</keyword>
<feature type="domain" description="O-GlcNAc transferase C-terminal" evidence="9">
    <location>
        <begin position="557"/>
        <end position="738"/>
    </location>
</feature>
<evidence type="ECO:0000256" key="3">
    <source>
        <dbReference type="ARBA" id="ARBA00011970"/>
    </source>
</evidence>
<dbReference type="Proteomes" id="UP000320735">
    <property type="component" value="Unassembled WGS sequence"/>
</dbReference>
<feature type="repeat" description="TPR" evidence="8">
    <location>
        <begin position="171"/>
        <end position="204"/>
    </location>
</feature>
<feature type="repeat" description="TPR" evidence="8">
    <location>
        <begin position="205"/>
        <end position="238"/>
    </location>
</feature>
<dbReference type="SUPFAM" id="SSF53756">
    <property type="entry name" value="UDP-Glycosyltransferase/glycogen phosphorylase"/>
    <property type="match status" value="1"/>
</dbReference>
<dbReference type="EMBL" id="SJPP01000001">
    <property type="protein sequence ID" value="TWU13134.1"/>
    <property type="molecule type" value="Genomic_DNA"/>
</dbReference>
<dbReference type="RefSeq" id="WP_146370507.1">
    <property type="nucleotide sequence ID" value="NZ_SJPP01000001.1"/>
</dbReference>
<dbReference type="PANTHER" id="PTHR44835:SF1">
    <property type="entry name" value="PROTEIN O-GLCNAC TRANSFERASE"/>
    <property type="match status" value="1"/>
</dbReference>
<dbReference type="AlphaFoldDB" id="A0A5C6BR43"/>
<keyword evidence="7 8" id="KW-0802">TPR repeat</keyword>
<dbReference type="OrthoDB" id="9777890at2"/>
<proteinExistence type="inferred from homology"/>
<dbReference type="UniPathway" id="UPA00378"/>
<evidence type="ECO:0000259" key="9">
    <source>
        <dbReference type="Pfam" id="PF13844"/>
    </source>
</evidence>